<feature type="domain" description="Bacteriophage Mu GpT" evidence="1">
    <location>
        <begin position="11"/>
        <end position="295"/>
    </location>
</feature>
<organism evidence="2 3">
    <name type="scientific">Shinella zoogloeoides</name>
    <name type="common">Crabtreella saccharophila</name>
    <dbReference type="NCBI Taxonomy" id="352475"/>
    <lineage>
        <taxon>Bacteria</taxon>
        <taxon>Pseudomonadati</taxon>
        <taxon>Pseudomonadota</taxon>
        <taxon>Alphaproteobacteria</taxon>
        <taxon>Hyphomicrobiales</taxon>
        <taxon>Rhizobiaceae</taxon>
        <taxon>Shinella</taxon>
    </lineage>
</organism>
<sequence>MSRVLTAEKLDAARRGFKTAFQLGLTSTAAIYQSLATVINSDAPEELYGWLGSIPKMREWIGARHIHGLTEKAYSIKNRKFELTVSVSADDIFYDRLGVYRPRFEMLGNSVALHPDETTMELVTSGASLPCFDGNNFFDTDHPVGKPGAVTSVSNYAAGGSNLWILADLSKPLKPWIYQKVGEPSFVNKEDPKSSDHVFMNDEYVYGADVRGAVGFGFWQMAYGATVALDATNLKAAWQAMSALTDDEGRKLNIKPTHLLVGSSNVFKARELLLSETIGGSSNTLRNLVQTMELPLLD</sequence>
<dbReference type="Pfam" id="PF10124">
    <property type="entry name" value="Mu-like_gpT"/>
    <property type="match status" value="1"/>
</dbReference>
<evidence type="ECO:0000313" key="2">
    <source>
        <dbReference type="EMBL" id="MXN99435.1"/>
    </source>
</evidence>
<gene>
    <name evidence="2" type="ORF">GR156_03930</name>
</gene>
<comment type="caution">
    <text evidence="2">The sequence shown here is derived from an EMBL/GenBank/DDBJ whole genome shotgun (WGS) entry which is preliminary data.</text>
</comment>
<proteinExistence type="predicted"/>
<dbReference type="InterPro" id="IPR018774">
    <property type="entry name" value="Phage_Mu_GpT"/>
</dbReference>
<name>A0A6N8TBA0_SHIZO</name>
<evidence type="ECO:0000259" key="1">
    <source>
        <dbReference type="Pfam" id="PF10124"/>
    </source>
</evidence>
<reference evidence="2 3" key="1">
    <citation type="submission" date="2019-12" db="EMBL/GenBank/DDBJ databases">
        <title>Shinella granuli gen. nov., sp. nov., and proposal of the reclassification of Zoogloea ramigera ATCC 19623 as Shinella zoogloeoides sp. nov.</title>
        <authorList>
            <person name="Gao J."/>
        </authorList>
    </citation>
    <scope>NUCLEOTIDE SEQUENCE [LARGE SCALE GENOMIC DNA]</scope>
    <source>
        <strain evidence="2 3">DSM 287</strain>
    </source>
</reference>
<dbReference type="EMBL" id="WUML01000002">
    <property type="protein sequence ID" value="MXN99435.1"/>
    <property type="molecule type" value="Genomic_DNA"/>
</dbReference>
<dbReference type="OrthoDB" id="9804833at2"/>
<protein>
    <recommendedName>
        <fullName evidence="1">Bacteriophage Mu GpT domain-containing protein</fullName>
    </recommendedName>
</protein>
<evidence type="ECO:0000313" key="3">
    <source>
        <dbReference type="Proteomes" id="UP000440304"/>
    </source>
</evidence>
<dbReference type="Proteomes" id="UP000440304">
    <property type="component" value="Unassembled WGS sequence"/>
</dbReference>
<dbReference type="RefSeq" id="WP_160784843.1">
    <property type="nucleotide sequence ID" value="NZ_CP086610.1"/>
</dbReference>
<accession>A0A6N8TBA0</accession>
<dbReference type="AlphaFoldDB" id="A0A6N8TBA0"/>